<dbReference type="EMBL" id="LGTZ01000848">
    <property type="protein sequence ID" value="OJD23215.1"/>
    <property type="molecule type" value="Genomic_DNA"/>
</dbReference>
<dbReference type="VEuPathDB" id="FungiDB:ACJ73_05425"/>
<dbReference type="Proteomes" id="UP000242791">
    <property type="component" value="Unassembled WGS sequence"/>
</dbReference>
<sequence>MALTSDRQVRKRASTRAMQENAEPNKRTDRSQNHDDDQATAHDLLEEIRRRSQKRKDMLKNHQAIEIDEDLETETDSVLYMLPHSGLMRKLREKQQKRQTWVNRAIKCCSCEGTGSTVNKCACGHEYCGIFFRYSDEPITTTGEPVREIRDL</sequence>
<dbReference type="AlphaFoldDB" id="A0A1J9R3X8"/>
<evidence type="ECO:0000313" key="3">
    <source>
        <dbReference type="Proteomes" id="UP000242791"/>
    </source>
</evidence>
<feature type="compositionally biased region" description="Basic and acidic residues" evidence="1">
    <location>
        <begin position="23"/>
        <end position="43"/>
    </location>
</feature>
<comment type="caution">
    <text evidence="2">The sequence shown here is derived from an EMBL/GenBank/DDBJ whole genome shotgun (WGS) entry which is preliminary data.</text>
</comment>
<evidence type="ECO:0000256" key="1">
    <source>
        <dbReference type="SAM" id="MobiDB-lite"/>
    </source>
</evidence>
<organism evidence="2 3">
    <name type="scientific">Blastomyces percursus</name>
    <dbReference type="NCBI Taxonomy" id="1658174"/>
    <lineage>
        <taxon>Eukaryota</taxon>
        <taxon>Fungi</taxon>
        <taxon>Dikarya</taxon>
        <taxon>Ascomycota</taxon>
        <taxon>Pezizomycotina</taxon>
        <taxon>Eurotiomycetes</taxon>
        <taxon>Eurotiomycetidae</taxon>
        <taxon>Onygenales</taxon>
        <taxon>Ajellomycetaceae</taxon>
        <taxon>Blastomyces</taxon>
    </lineage>
</organism>
<gene>
    <name evidence="2" type="ORF">ACJ73_05425</name>
</gene>
<name>A0A1J9R3X8_9EURO</name>
<proteinExistence type="predicted"/>
<keyword evidence="3" id="KW-1185">Reference proteome</keyword>
<reference evidence="2 3" key="1">
    <citation type="submission" date="2015-08" db="EMBL/GenBank/DDBJ databases">
        <title>Emmonsia species relationships and genome sequence.</title>
        <authorList>
            <person name="Cuomo C.A."/>
            <person name="Schwartz I.S."/>
            <person name="Kenyon C."/>
            <person name="De Hoog G.S."/>
            <person name="Govender N.P."/>
            <person name="Botha A."/>
            <person name="Moreno L."/>
            <person name="De Vries M."/>
            <person name="Munoz J.F."/>
            <person name="Stielow J.B."/>
        </authorList>
    </citation>
    <scope>NUCLEOTIDE SEQUENCE [LARGE SCALE GENOMIC DNA]</scope>
    <source>
        <strain evidence="2 3">EI222</strain>
    </source>
</reference>
<evidence type="ECO:0000313" key="2">
    <source>
        <dbReference type="EMBL" id="OJD23215.1"/>
    </source>
</evidence>
<feature type="region of interest" description="Disordered" evidence="1">
    <location>
        <begin position="1"/>
        <end position="43"/>
    </location>
</feature>
<dbReference type="OrthoDB" id="4190411at2759"/>
<protein>
    <submittedName>
        <fullName evidence="2">Uncharacterized protein</fullName>
    </submittedName>
</protein>
<accession>A0A1J9R3X8</accession>